<evidence type="ECO:0000313" key="3">
    <source>
        <dbReference type="Proteomes" id="UP001162131"/>
    </source>
</evidence>
<proteinExistence type="predicted"/>
<reference evidence="2" key="1">
    <citation type="submission" date="2021-09" db="EMBL/GenBank/DDBJ databases">
        <authorList>
            <consortium name="AG Swart"/>
            <person name="Singh M."/>
            <person name="Singh A."/>
            <person name="Seah K."/>
            <person name="Emmerich C."/>
        </authorList>
    </citation>
    <scope>NUCLEOTIDE SEQUENCE</scope>
    <source>
        <strain evidence="2">ATCC30299</strain>
    </source>
</reference>
<organism evidence="2 3">
    <name type="scientific">Blepharisma stoltei</name>
    <dbReference type="NCBI Taxonomy" id="1481888"/>
    <lineage>
        <taxon>Eukaryota</taxon>
        <taxon>Sar</taxon>
        <taxon>Alveolata</taxon>
        <taxon>Ciliophora</taxon>
        <taxon>Postciliodesmatophora</taxon>
        <taxon>Heterotrichea</taxon>
        <taxon>Heterotrichida</taxon>
        <taxon>Blepharismidae</taxon>
        <taxon>Blepharisma</taxon>
    </lineage>
</organism>
<name>A0AAU9IPB0_9CILI</name>
<dbReference type="AlphaFoldDB" id="A0AAU9IPB0"/>
<dbReference type="EMBL" id="CAJZBQ010000011">
    <property type="protein sequence ID" value="CAG9313630.1"/>
    <property type="molecule type" value="Genomic_DNA"/>
</dbReference>
<protein>
    <recommendedName>
        <fullName evidence="1">Reverse transcriptase domain-containing protein</fullName>
    </recommendedName>
</protein>
<evidence type="ECO:0000313" key="2">
    <source>
        <dbReference type="EMBL" id="CAG9313630.1"/>
    </source>
</evidence>
<comment type="caution">
    <text evidence="2">The sequence shown here is derived from an EMBL/GenBank/DDBJ whole genome shotgun (WGS) entry which is preliminary data.</text>
</comment>
<feature type="domain" description="Reverse transcriptase" evidence="1">
    <location>
        <begin position="1"/>
        <end position="81"/>
    </location>
</feature>
<dbReference type="InterPro" id="IPR000477">
    <property type="entry name" value="RT_dom"/>
</dbReference>
<gene>
    <name evidence="2" type="ORF">BSTOLATCC_MIC10091</name>
</gene>
<dbReference type="Proteomes" id="UP001162131">
    <property type="component" value="Unassembled WGS sequence"/>
</dbReference>
<evidence type="ECO:0000259" key="1">
    <source>
        <dbReference type="PROSITE" id="PS50878"/>
    </source>
</evidence>
<dbReference type="PROSITE" id="PS50878">
    <property type="entry name" value="RT_POL"/>
    <property type="match status" value="1"/>
</dbReference>
<keyword evidence="3" id="KW-1185">Reference proteome</keyword>
<accession>A0AAU9IPB0</accession>
<sequence>MGLEKEKSCIAQSFLLKNTLEYRKYYNKGKKSDSYILFIDFSKAYDSVDRTKLMEKIKSKRVTDDSWKSISPRWLKEKRLP</sequence>